<gene>
    <name evidence="1" type="ORF">EV671_101974</name>
</gene>
<proteinExistence type="predicted"/>
<dbReference type="OrthoDB" id="8246627at2"/>
<protein>
    <recommendedName>
        <fullName evidence="3">APCDD1 domain-containing protein</fullName>
    </recommendedName>
</protein>
<organism evidence="1 2">
    <name type="scientific">Roseateles saccharophilus</name>
    <name type="common">Pseudomonas saccharophila</name>
    <dbReference type="NCBI Taxonomy" id="304"/>
    <lineage>
        <taxon>Bacteria</taxon>
        <taxon>Pseudomonadati</taxon>
        <taxon>Pseudomonadota</taxon>
        <taxon>Betaproteobacteria</taxon>
        <taxon>Burkholderiales</taxon>
        <taxon>Sphaerotilaceae</taxon>
        <taxon>Roseateles</taxon>
    </lineage>
</organism>
<accession>A0A4R3UNL9</accession>
<dbReference type="PANTHER" id="PTHR31021">
    <property type="entry name" value="ADENOMATOSIS POLYPOSIS COLI DOWN-REGULATED 1"/>
    <property type="match status" value="1"/>
</dbReference>
<comment type="caution">
    <text evidence="1">The sequence shown here is derived from an EMBL/GenBank/DDBJ whole genome shotgun (WGS) entry which is preliminary data.</text>
</comment>
<sequence length="189" mass="20955">MSLDTLKTQLLGGWASLAPELRPSSQKNADGSVKPFHLRREFRYAAGDRFELVVTNYADPLGQLPLARILIRGHMLWRGEHPIASGAQKVDFIADEAYEVAPLLQGFADVLNQVAAQGYARWEVGAAQSVFGKAFVPFGLVEGRHFMEHDLVHLSHGLLFWGSRHVDGRGFDTEANRPTNLQIPLARQA</sequence>
<dbReference type="GO" id="GO:0005886">
    <property type="term" value="C:plasma membrane"/>
    <property type="evidence" value="ECO:0007669"/>
    <property type="project" value="InterPro"/>
</dbReference>
<reference evidence="1 2" key="1">
    <citation type="submission" date="2019-03" db="EMBL/GenBank/DDBJ databases">
        <title>Genomic Encyclopedia of Type Strains, Phase IV (KMG-IV): sequencing the most valuable type-strain genomes for metagenomic binning, comparative biology and taxonomic classification.</title>
        <authorList>
            <person name="Goeker M."/>
        </authorList>
    </citation>
    <scope>NUCLEOTIDE SEQUENCE [LARGE SCALE GENOMIC DNA]</scope>
    <source>
        <strain evidence="1 2">DSM 654</strain>
    </source>
</reference>
<dbReference type="EMBL" id="SMBU01000019">
    <property type="protein sequence ID" value="TCU93275.1"/>
    <property type="molecule type" value="Genomic_DNA"/>
</dbReference>
<dbReference type="AlphaFoldDB" id="A0A4R3UNL9"/>
<dbReference type="InterPro" id="IPR042425">
    <property type="entry name" value="APCDD1"/>
</dbReference>
<dbReference type="RefSeq" id="WP_132573508.1">
    <property type="nucleotide sequence ID" value="NZ_CBCSGL010000017.1"/>
</dbReference>
<dbReference type="GO" id="GO:0030178">
    <property type="term" value="P:negative regulation of Wnt signaling pathway"/>
    <property type="evidence" value="ECO:0007669"/>
    <property type="project" value="InterPro"/>
</dbReference>
<dbReference type="PANTHER" id="PTHR31021:SF1">
    <property type="entry name" value="CHROMOSOME UNDETERMINED SCAFFOLD_56, WHOLE GENOME SHOTGUN SEQUENCE"/>
    <property type="match status" value="1"/>
</dbReference>
<evidence type="ECO:0000313" key="2">
    <source>
        <dbReference type="Proteomes" id="UP000295110"/>
    </source>
</evidence>
<evidence type="ECO:0000313" key="1">
    <source>
        <dbReference type="EMBL" id="TCU93275.1"/>
    </source>
</evidence>
<evidence type="ECO:0008006" key="3">
    <source>
        <dbReference type="Google" id="ProtNLM"/>
    </source>
</evidence>
<keyword evidence="2" id="KW-1185">Reference proteome</keyword>
<dbReference type="Proteomes" id="UP000295110">
    <property type="component" value="Unassembled WGS sequence"/>
</dbReference>
<dbReference type="GO" id="GO:0017147">
    <property type="term" value="F:Wnt-protein binding"/>
    <property type="evidence" value="ECO:0007669"/>
    <property type="project" value="InterPro"/>
</dbReference>
<name>A0A4R3UNL9_ROSSA</name>